<organism evidence="2 3">
    <name type="scientific">Elasticomyces elasticus</name>
    <dbReference type="NCBI Taxonomy" id="574655"/>
    <lineage>
        <taxon>Eukaryota</taxon>
        <taxon>Fungi</taxon>
        <taxon>Dikarya</taxon>
        <taxon>Ascomycota</taxon>
        <taxon>Pezizomycotina</taxon>
        <taxon>Dothideomycetes</taxon>
        <taxon>Dothideomycetidae</taxon>
        <taxon>Mycosphaerellales</taxon>
        <taxon>Teratosphaeriaceae</taxon>
        <taxon>Elasticomyces</taxon>
    </lineage>
</organism>
<comment type="caution">
    <text evidence="2">The sequence shown here is derived from an EMBL/GenBank/DDBJ whole genome shotgun (WGS) entry which is preliminary data.</text>
</comment>
<dbReference type="Pfam" id="PF00651">
    <property type="entry name" value="BTB"/>
    <property type="match status" value="1"/>
</dbReference>
<dbReference type="InterPro" id="IPR011333">
    <property type="entry name" value="SKP1/BTB/POZ_sf"/>
</dbReference>
<dbReference type="PANTHER" id="PTHR24413">
    <property type="entry name" value="SPECKLE-TYPE POZ PROTEIN"/>
    <property type="match status" value="1"/>
</dbReference>
<dbReference type="Gene3D" id="3.30.710.10">
    <property type="entry name" value="Potassium Channel Kv1.1, Chain A"/>
    <property type="match status" value="1"/>
</dbReference>
<sequence length="266" mass="30364">MPHKGANPFAEWHGDETFSDVTLKYDGCEFKAHRIALSSGSKYFKRLLKKHAGGTVELDEPGEGRAVEAMVRYLYTDHYFVRQDERRTEWRFHHSVAAVAKKYQLAELRHEGLKHFDDLVEEQMLATNWRSQLEIAAEADRHDLPTVKQMALIGFNRATNEFPNMEGMLDLFKEAPGFRYLDESVKRKEMALFKIHFLTLLQVPEQAKRVDEQPGLALHYLVKLAEMLLQLRTHIASCGGTDLITVGTLDQLVQGVLNETAPAELA</sequence>
<dbReference type="Proteomes" id="UP001310594">
    <property type="component" value="Unassembled WGS sequence"/>
</dbReference>
<dbReference type="SMART" id="SM00225">
    <property type="entry name" value="BTB"/>
    <property type="match status" value="1"/>
</dbReference>
<feature type="domain" description="BTB" evidence="1">
    <location>
        <begin position="19"/>
        <end position="83"/>
    </location>
</feature>
<dbReference type="AlphaFoldDB" id="A0AAN7WBM6"/>
<proteinExistence type="predicted"/>
<reference evidence="2" key="1">
    <citation type="submission" date="2023-08" db="EMBL/GenBank/DDBJ databases">
        <title>Black Yeasts Isolated from many extreme environments.</title>
        <authorList>
            <person name="Coleine C."/>
            <person name="Stajich J.E."/>
            <person name="Selbmann L."/>
        </authorList>
    </citation>
    <scope>NUCLEOTIDE SEQUENCE</scope>
    <source>
        <strain evidence="2">CCFEE 5810</strain>
    </source>
</reference>
<dbReference type="CDD" id="cd18186">
    <property type="entry name" value="BTB_POZ_ZBTB_KLHL-like"/>
    <property type="match status" value="1"/>
</dbReference>
<protein>
    <recommendedName>
        <fullName evidence="1">BTB domain-containing protein</fullName>
    </recommendedName>
</protein>
<evidence type="ECO:0000259" key="1">
    <source>
        <dbReference type="PROSITE" id="PS50097"/>
    </source>
</evidence>
<evidence type="ECO:0000313" key="2">
    <source>
        <dbReference type="EMBL" id="KAK5700557.1"/>
    </source>
</evidence>
<gene>
    <name evidence="2" type="ORF">LTR97_005074</name>
</gene>
<dbReference type="InterPro" id="IPR000210">
    <property type="entry name" value="BTB/POZ_dom"/>
</dbReference>
<evidence type="ECO:0000313" key="3">
    <source>
        <dbReference type="Proteomes" id="UP001310594"/>
    </source>
</evidence>
<dbReference type="PROSITE" id="PS50097">
    <property type="entry name" value="BTB"/>
    <property type="match status" value="1"/>
</dbReference>
<accession>A0AAN7WBM6</accession>
<dbReference type="EMBL" id="JAVRQU010000007">
    <property type="protein sequence ID" value="KAK5700557.1"/>
    <property type="molecule type" value="Genomic_DNA"/>
</dbReference>
<dbReference type="SUPFAM" id="SSF54695">
    <property type="entry name" value="POZ domain"/>
    <property type="match status" value="1"/>
</dbReference>
<name>A0AAN7WBM6_9PEZI</name>